<keyword evidence="14" id="KW-1185">Reference proteome</keyword>
<keyword evidence="4 10" id="KW-0633">Potassium transport</keyword>
<evidence type="ECO:0000256" key="1">
    <source>
        <dbReference type="ARBA" id="ARBA00004651"/>
    </source>
</evidence>
<dbReference type="InterPro" id="IPR003445">
    <property type="entry name" value="Cat_transpt"/>
</dbReference>
<evidence type="ECO:0000256" key="2">
    <source>
        <dbReference type="ARBA" id="ARBA00022448"/>
    </source>
</evidence>
<keyword evidence="8 10" id="KW-0406">Ion transport</keyword>
<evidence type="ECO:0000256" key="9">
    <source>
        <dbReference type="ARBA" id="ARBA00023136"/>
    </source>
</evidence>
<feature type="binding site" evidence="11">
    <location>
        <position position="210"/>
    </location>
    <ligand>
        <name>K(+)</name>
        <dbReference type="ChEBI" id="CHEBI:29103"/>
    </ligand>
</feature>
<feature type="transmembrane region" description="Helical" evidence="12">
    <location>
        <begin position="30"/>
        <end position="52"/>
    </location>
</feature>
<feature type="binding site" evidence="11">
    <location>
        <position position="419"/>
    </location>
    <ligand>
        <name>K(+)</name>
        <dbReference type="ChEBI" id="CHEBI:29103"/>
    </ligand>
</feature>
<accession>U3AJ21</accession>
<dbReference type="Proteomes" id="UP000016566">
    <property type="component" value="Unassembled WGS sequence"/>
</dbReference>
<dbReference type="GO" id="GO:0005886">
    <property type="term" value="C:plasma membrane"/>
    <property type="evidence" value="ECO:0007669"/>
    <property type="project" value="UniProtKB-SubCell"/>
</dbReference>
<keyword evidence="5 12" id="KW-0812">Transmembrane</keyword>
<evidence type="ECO:0000256" key="12">
    <source>
        <dbReference type="SAM" id="Phobius"/>
    </source>
</evidence>
<proteinExistence type="inferred from homology"/>
<evidence type="ECO:0000256" key="6">
    <source>
        <dbReference type="ARBA" id="ARBA00022958"/>
    </source>
</evidence>
<evidence type="ECO:0000256" key="3">
    <source>
        <dbReference type="ARBA" id="ARBA00022475"/>
    </source>
</evidence>
<feature type="binding site" evidence="11">
    <location>
        <position position="103"/>
    </location>
    <ligand>
        <name>K(+)</name>
        <dbReference type="ChEBI" id="CHEBI:29103"/>
    </ligand>
</feature>
<comment type="similarity">
    <text evidence="10">Belongs to the TrkH potassium transport family.</text>
</comment>
<dbReference type="PIRSF" id="PIRSF006247">
    <property type="entry name" value="TrkH"/>
    <property type="match status" value="1"/>
</dbReference>
<keyword evidence="2 10" id="KW-0813">Transport</keyword>
<sequence>MHFVLLINGIACLFMGVLLALDALFFPATWRVFLTAGGLTCFVGTALTLVAWDAKGRLKRNHTFLLTATMWLTGAGIGALPLWLWAMTPTDAFFEAMSGITTTGSTVLTGLDEKPHGILWWRAILQWIGGVGFIVTGMALLPILRTGGMQLFRTESSERGEKELYSATSVAAATLWVYVGLTTLCLLVYLVGGMSPFDAVTHAMTTLSTGGYSTHDASFGHFDSAFLQWAGTFFMFCGALPFVWYIRAANRGIFRSEQVRAFAIGLTIVILLLTFWRMVVHGAMPLPALREVAFNVVSVVTTTGFATVDYTLWGPAAQVTFFFLTAIGGCTGSTAGGVKIMRWIILTRGIGASAQQLLHPSGIFPIRYEGRTVERDVINGVVAFFTFFALTVFGLAVALGLIGLDPVTAITGALTAVTNVGPGLGPIIGPAGNFAPLPDLAKWLLSFGMYAGRLEMLTVFVLLTRLFWEEGAA</sequence>
<evidence type="ECO:0000256" key="7">
    <source>
        <dbReference type="ARBA" id="ARBA00022989"/>
    </source>
</evidence>
<dbReference type="RefSeq" id="WP_021695776.1">
    <property type="nucleotide sequence ID" value="NZ_BATB01000129.1"/>
</dbReference>
<protein>
    <recommendedName>
        <fullName evidence="10">Trk system potassium uptake protein</fullName>
    </recommendedName>
</protein>
<evidence type="ECO:0000256" key="11">
    <source>
        <dbReference type="PIRSR" id="PIRSR006247-1"/>
    </source>
</evidence>
<dbReference type="GO" id="GO:0015379">
    <property type="term" value="F:potassium:chloride symporter activity"/>
    <property type="evidence" value="ECO:0007669"/>
    <property type="project" value="InterPro"/>
</dbReference>
<dbReference type="PANTHER" id="PTHR32024:SF3">
    <property type="entry name" value="TRK SYSTEM POTASSIUM UPTAKE PROTEIN"/>
    <property type="match status" value="1"/>
</dbReference>
<feature type="binding site" evidence="11">
    <location>
        <position position="302"/>
    </location>
    <ligand>
        <name>K(+)</name>
        <dbReference type="ChEBI" id="CHEBI:29103"/>
    </ligand>
</feature>
<evidence type="ECO:0000256" key="8">
    <source>
        <dbReference type="ARBA" id="ARBA00023065"/>
    </source>
</evidence>
<feature type="transmembrane region" description="Helical" evidence="12">
    <location>
        <begin position="377"/>
        <end position="402"/>
    </location>
</feature>
<feature type="transmembrane region" description="Helical" evidence="12">
    <location>
        <begin position="64"/>
        <end position="86"/>
    </location>
</feature>
<dbReference type="STRING" id="1337093.MBELCI_3731"/>
<reference evidence="13" key="1">
    <citation type="journal article" date="2013" name="Genome Announc.">
        <title>Draft Genome Sequence of Loktanella cinnabarina LL-001T, Isolated from Deep-Sea Floor Sediment.</title>
        <authorList>
            <person name="Nishi S."/>
            <person name="Tsubouchi T."/>
            <person name="Takaki Y."/>
            <person name="Koyanagi R."/>
            <person name="Satoh N."/>
            <person name="Maruyama T."/>
            <person name="Hatada Y."/>
        </authorList>
    </citation>
    <scope>NUCLEOTIDE SEQUENCE [LARGE SCALE GENOMIC DNA]</scope>
    <source>
        <strain evidence="13">LL-001</strain>
    </source>
</reference>
<comment type="caution">
    <text evidence="13">The sequence shown here is derived from an EMBL/GenBank/DDBJ whole genome shotgun (WGS) entry which is preliminary data.</text>
</comment>
<dbReference type="AlphaFoldDB" id="U3AJ21"/>
<name>U3AJ21_9RHOB</name>
<evidence type="ECO:0000256" key="5">
    <source>
        <dbReference type="ARBA" id="ARBA00022692"/>
    </source>
</evidence>
<evidence type="ECO:0000256" key="10">
    <source>
        <dbReference type="PIRNR" id="PIRNR006247"/>
    </source>
</evidence>
<keyword evidence="9 10" id="KW-0472">Membrane</keyword>
<evidence type="ECO:0000313" key="13">
    <source>
        <dbReference type="EMBL" id="GAD57679.1"/>
    </source>
</evidence>
<feature type="transmembrane region" description="Helical" evidence="12">
    <location>
        <begin position="319"/>
        <end position="338"/>
    </location>
</feature>
<comment type="subcellular location">
    <subcellularLocation>
        <location evidence="10">Cell inner membrane</location>
        <topology evidence="10">Multi-pass membrane protein</topology>
    </subcellularLocation>
    <subcellularLocation>
        <location evidence="1">Cell membrane</location>
        <topology evidence="1">Multi-pass membrane protein</topology>
    </subcellularLocation>
</comment>
<dbReference type="PANTHER" id="PTHR32024">
    <property type="entry name" value="TRK SYSTEM POTASSIUM UPTAKE PROTEIN TRKG-RELATED"/>
    <property type="match status" value="1"/>
</dbReference>
<feature type="binding site" evidence="11">
    <location>
        <position position="303"/>
    </location>
    <ligand>
        <name>K(+)</name>
        <dbReference type="ChEBI" id="CHEBI:29103"/>
    </ligand>
</feature>
<dbReference type="OrthoDB" id="9810952at2"/>
<feature type="binding site" evidence="11">
    <location>
        <position position="102"/>
    </location>
    <ligand>
        <name>K(+)</name>
        <dbReference type="ChEBI" id="CHEBI:29103"/>
    </ligand>
</feature>
<comment type="function">
    <text evidence="10">Low-affinity potassium transport system. Interacts with Trk system potassium uptake protein TrkA.</text>
</comment>
<dbReference type="GO" id="GO:0046872">
    <property type="term" value="F:metal ion binding"/>
    <property type="evidence" value="ECO:0007669"/>
    <property type="project" value="UniProtKB-KW"/>
</dbReference>
<dbReference type="Pfam" id="PF02386">
    <property type="entry name" value="TrkH"/>
    <property type="match status" value="1"/>
</dbReference>
<dbReference type="eggNOG" id="COG0168">
    <property type="taxonomic scope" value="Bacteria"/>
</dbReference>
<feature type="transmembrane region" description="Helical" evidence="12">
    <location>
        <begin position="259"/>
        <end position="279"/>
    </location>
</feature>
<keyword evidence="3 10" id="KW-1003">Cell membrane</keyword>
<feature type="transmembrane region" description="Helical" evidence="12">
    <location>
        <begin position="443"/>
        <end position="468"/>
    </location>
</feature>
<keyword evidence="11" id="KW-0479">Metal-binding</keyword>
<feature type="transmembrane region" description="Helical" evidence="12">
    <location>
        <begin position="164"/>
        <end position="191"/>
    </location>
</feature>
<keyword evidence="10" id="KW-0997">Cell inner membrane</keyword>
<feature type="transmembrane region" description="Helical" evidence="12">
    <location>
        <begin position="226"/>
        <end position="247"/>
    </location>
</feature>
<evidence type="ECO:0000313" key="14">
    <source>
        <dbReference type="Proteomes" id="UP000016566"/>
    </source>
</evidence>
<keyword evidence="6 10" id="KW-0630">Potassium</keyword>
<keyword evidence="7 12" id="KW-1133">Transmembrane helix</keyword>
<evidence type="ECO:0000256" key="4">
    <source>
        <dbReference type="ARBA" id="ARBA00022538"/>
    </source>
</evidence>
<gene>
    <name evidence="13" type="ORF">MBELCI_3731</name>
</gene>
<dbReference type="EMBL" id="BATB01000129">
    <property type="protein sequence ID" value="GAD57679.1"/>
    <property type="molecule type" value="Genomic_DNA"/>
</dbReference>
<feature type="binding site" evidence="11">
    <location>
        <position position="420"/>
    </location>
    <ligand>
        <name>K(+)</name>
        <dbReference type="ChEBI" id="CHEBI:29103"/>
    </ligand>
</feature>
<dbReference type="InterPro" id="IPR004772">
    <property type="entry name" value="TrkH"/>
</dbReference>
<feature type="transmembrane region" description="Helical" evidence="12">
    <location>
        <begin position="124"/>
        <end position="144"/>
    </location>
</feature>
<organism evidence="13 14">
    <name type="scientific">Limimaricola cinnabarinus LL-001</name>
    <dbReference type="NCBI Taxonomy" id="1337093"/>
    <lineage>
        <taxon>Bacteria</taxon>
        <taxon>Pseudomonadati</taxon>
        <taxon>Pseudomonadota</taxon>
        <taxon>Alphaproteobacteria</taxon>
        <taxon>Rhodobacterales</taxon>
        <taxon>Paracoccaceae</taxon>
        <taxon>Limimaricola</taxon>
    </lineage>
</organism>